<dbReference type="AlphaFoldDB" id="A0AAQ3PWK5"/>
<dbReference type="SUPFAM" id="SSF56672">
    <property type="entry name" value="DNA/RNA polymerases"/>
    <property type="match status" value="1"/>
</dbReference>
<feature type="domain" description="Reverse transcriptase" evidence="1">
    <location>
        <begin position="12"/>
        <end position="288"/>
    </location>
</feature>
<sequence>MGEADRRWWKKLSYRRLGWMRNSCIAFITLLPKKTDAVQVKDFRPISLIHSFAKLATKILANRLAPMLPRMVSINKSAFVKGRSIQDNFLLVQQMARALHNTKEPHVLLKLDISKAFDSVSWSFLIEVMTHVGFGPRWRNLICLLLCTSSTRILVNGDPGESIKHQRGLRQGDPLSPMLFILVMEALNSLMNFATANNLLQPLGGQQGKFRLSFYADDVVMFLCPSTSDLQLSIGFIWAHLWSQNQYVEEFGTSVIPIQCTEDDLRTISECLPCEIKGFPCSYLGIPLSIGKPAKATWLPLIDKVADNLPSWKASLMSKAGPLITVNVVFSGIPIYMMAALDLPKWAIQAIDKVRRGFLWKGHEKANGGNCIVAWEHVQRPLQYGGLGLLNLEKMGWALRIRWLWMQKTDTSRPWAGMPIHIPNNARALFNVVVETIVGNGESTKFWSDRWLQGKTAAEVAPDSIKLVPKRTVKQRTVAQALNNNSWARDIKGALTVTVLIEYMKLWDLVSSVVIRHELLDQHIWRLTGSGCYSCKSAYNSFFLGPIKFGPWKRI</sequence>
<accession>A0AAQ3PWK5</accession>
<dbReference type="Pfam" id="PF00078">
    <property type="entry name" value="RVT_1"/>
    <property type="match status" value="1"/>
</dbReference>
<keyword evidence="3" id="KW-1185">Reference proteome</keyword>
<reference evidence="2 3" key="1">
    <citation type="submission" date="2024-02" db="EMBL/GenBank/DDBJ databases">
        <title>High-quality chromosome-scale genome assembly of Pensacola bahiagrass (Paspalum notatum Flugge var. saurae).</title>
        <authorList>
            <person name="Vega J.M."/>
            <person name="Podio M."/>
            <person name="Orjuela J."/>
            <person name="Siena L.A."/>
            <person name="Pessino S.C."/>
            <person name="Combes M.C."/>
            <person name="Mariac C."/>
            <person name="Albertini E."/>
            <person name="Pupilli F."/>
            <person name="Ortiz J.P.A."/>
            <person name="Leblanc O."/>
        </authorList>
    </citation>
    <scope>NUCLEOTIDE SEQUENCE [LARGE SCALE GENOMIC DNA]</scope>
    <source>
        <strain evidence="2">R1</strain>
        <tissue evidence="2">Leaf</tissue>
    </source>
</reference>
<organism evidence="2 3">
    <name type="scientific">Paspalum notatum var. saurae</name>
    <dbReference type="NCBI Taxonomy" id="547442"/>
    <lineage>
        <taxon>Eukaryota</taxon>
        <taxon>Viridiplantae</taxon>
        <taxon>Streptophyta</taxon>
        <taxon>Embryophyta</taxon>
        <taxon>Tracheophyta</taxon>
        <taxon>Spermatophyta</taxon>
        <taxon>Magnoliopsida</taxon>
        <taxon>Liliopsida</taxon>
        <taxon>Poales</taxon>
        <taxon>Poaceae</taxon>
        <taxon>PACMAD clade</taxon>
        <taxon>Panicoideae</taxon>
        <taxon>Andropogonodae</taxon>
        <taxon>Paspaleae</taxon>
        <taxon>Paspalinae</taxon>
        <taxon>Paspalum</taxon>
    </lineage>
</organism>
<dbReference type="InterPro" id="IPR000477">
    <property type="entry name" value="RT_dom"/>
</dbReference>
<evidence type="ECO:0000259" key="1">
    <source>
        <dbReference type="PROSITE" id="PS50878"/>
    </source>
</evidence>
<dbReference type="CDD" id="cd01650">
    <property type="entry name" value="RT_nLTR_like"/>
    <property type="match status" value="1"/>
</dbReference>
<evidence type="ECO:0000313" key="3">
    <source>
        <dbReference type="Proteomes" id="UP001341281"/>
    </source>
</evidence>
<dbReference type="PANTHER" id="PTHR33116:SF78">
    <property type="entry name" value="OS12G0587133 PROTEIN"/>
    <property type="match status" value="1"/>
</dbReference>
<dbReference type="InterPro" id="IPR043502">
    <property type="entry name" value="DNA/RNA_pol_sf"/>
</dbReference>
<proteinExistence type="predicted"/>
<dbReference type="Proteomes" id="UP001341281">
    <property type="component" value="Chromosome 01"/>
</dbReference>
<evidence type="ECO:0000313" key="2">
    <source>
        <dbReference type="EMBL" id="WVZ54094.1"/>
    </source>
</evidence>
<dbReference type="EMBL" id="CP144745">
    <property type="protein sequence ID" value="WVZ54094.1"/>
    <property type="molecule type" value="Genomic_DNA"/>
</dbReference>
<dbReference type="PANTHER" id="PTHR33116">
    <property type="entry name" value="REVERSE TRANSCRIPTASE ZINC-BINDING DOMAIN-CONTAINING PROTEIN-RELATED-RELATED"/>
    <property type="match status" value="1"/>
</dbReference>
<protein>
    <recommendedName>
        <fullName evidence="1">Reverse transcriptase domain-containing protein</fullName>
    </recommendedName>
</protein>
<name>A0AAQ3PWK5_PASNO</name>
<dbReference type="PROSITE" id="PS50878">
    <property type="entry name" value="RT_POL"/>
    <property type="match status" value="1"/>
</dbReference>
<gene>
    <name evidence="2" type="ORF">U9M48_004954</name>
</gene>